<proteinExistence type="predicted"/>
<evidence type="ECO:0000313" key="3">
    <source>
        <dbReference type="Proteomes" id="UP001159364"/>
    </source>
</evidence>
<dbReference type="AlphaFoldDB" id="A0AAV8SA40"/>
<organism evidence="2 3">
    <name type="scientific">Erythroxylum novogranatense</name>
    <dbReference type="NCBI Taxonomy" id="1862640"/>
    <lineage>
        <taxon>Eukaryota</taxon>
        <taxon>Viridiplantae</taxon>
        <taxon>Streptophyta</taxon>
        <taxon>Embryophyta</taxon>
        <taxon>Tracheophyta</taxon>
        <taxon>Spermatophyta</taxon>
        <taxon>Magnoliopsida</taxon>
        <taxon>eudicotyledons</taxon>
        <taxon>Gunneridae</taxon>
        <taxon>Pentapetalae</taxon>
        <taxon>rosids</taxon>
        <taxon>fabids</taxon>
        <taxon>Malpighiales</taxon>
        <taxon>Erythroxylaceae</taxon>
        <taxon>Erythroxylum</taxon>
    </lineage>
</organism>
<feature type="region of interest" description="Disordered" evidence="1">
    <location>
        <begin position="1"/>
        <end position="22"/>
    </location>
</feature>
<keyword evidence="3" id="KW-1185">Reference proteome</keyword>
<comment type="caution">
    <text evidence="2">The sequence shown here is derived from an EMBL/GenBank/DDBJ whole genome shotgun (WGS) entry which is preliminary data.</text>
</comment>
<dbReference type="EMBL" id="JAIWQS010000012">
    <property type="protein sequence ID" value="KAJ8748904.1"/>
    <property type="molecule type" value="Genomic_DNA"/>
</dbReference>
<sequence>MTPNDQRKQAAFQSTGCGHDTHGIYSLPRYSNVTNFRLLLLPSSWFILLSVYQSVRISHEIDRKCEKNGLLINITEVL</sequence>
<evidence type="ECO:0000256" key="1">
    <source>
        <dbReference type="SAM" id="MobiDB-lite"/>
    </source>
</evidence>
<accession>A0AAV8SA40</accession>
<reference evidence="2 3" key="1">
    <citation type="submission" date="2021-09" db="EMBL/GenBank/DDBJ databases">
        <title>Genomic insights and catalytic innovation underlie evolution of tropane alkaloids biosynthesis.</title>
        <authorList>
            <person name="Wang Y.-J."/>
            <person name="Tian T."/>
            <person name="Huang J.-P."/>
            <person name="Huang S.-X."/>
        </authorList>
    </citation>
    <scope>NUCLEOTIDE SEQUENCE [LARGE SCALE GENOMIC DNA]</scope>
    <source>
        <strain evidence="2">KIB-2018</strain>
        <tissue evidence="2">Leaf</tissue>
    </source>
</reference>
<evidence type="ECO:0000313" key="2">
    <source>
        <dbReference type="EMBL" id="KAJ8748904.1"/>
    </source>
</evidence>
<name>A0AAV8SA40_9ROSI</name>
<protein>
    <submittedName>
        <fullName evidence="2">Uncharacterized protein</fullName>
    </submittedName>
</protein>
<dbReference type="Proteomes" id="UP001159364">
    <property type="component" value="Linkage Group LG12"/>
</dbReference>
<gene>
    <name evidence="2" type="ORF">K2173_013338</name>
</gene>